<feature type="zinc finger region" description="C3H1-type" evidence="5">
    <location>
        <begin position="854"/>
        <end position="881"/>
    </location>
</feature>
<accession>A0A165U6F4</accession>
<dbReference type="EMBL" id="KV429033">
    <property type="protein sequence ID" value="KZT74463.1"/>
    <property type="molecule type" value="Genomic_DNA"/>
</dbReference>
<evidence type="ECO:0000256" key="4">
    <source>
        <dbReference type="PROSITE-ProRule" id="PRU00649"/>
    </source>
</evidence>
<feature type="region of interest" description="Disordered" evidence="6">
    <location>
        <begin position="777"/>
        <end position="858"/>
    </location>
</feature>
<dbReference type="InterPro" id="IPR000571">
    <property type="entry name" value="Znf_CCCH"/>
</dbReference>
<feature type="compositionally biased region" description="Low complexity" evidence="6">
    <location>
        <begin position="206"/>
        <end position="217"/>
    </location>
</feature>
<feature type="compositionally biased region" description="Polar residues" evidence="6">
    <location>
        <begin position="171"/>
        <end position="200"/>
    </location>
</feature>
<keyword evidence="2 5" id="KW-0863">Zinc-finger</keyword>
<feature type="compositionally biased region" description="Polar residues" evidence="6">
    <location>
        <begin position="138"/>
        <end position="153"/>
    </location>
</feature>
<feature type="region of interest" description="Disordered" evidence="6">
    <location>
        <begin position="136"/>
        <end position="220"/>
    </location>
</feature>
<dbReference type="OrthoDB" id="6159439at2759"/>
<dbReference type="GO" id="GO:0072357">
    <property type="term" value="C:PTW/PP1 phosphatase complex"/>
    <property type="evidence" value="ECO:0007669"/>
    <property type="project" value="TreeGrafter"/>
</dbReference>
<feature type="domain" description="TFIIS N-terminal" evidence="8">
    <location>
        <begin position="331"/>
        <end position="409"/>
    </location>
</feature>
<feature type="region of interest" description="Disordered" evidence="6">
    <location>
        <begin position="628"/>
        <end position="647"/>
    </location>
</feature>
<dbReference type="InterPro" id="IPR036855">
    <property type="entry name" value="Znf_CCCH_sf"/>
</dbReference>
<feature type="compositionally biased region" description="Low complexity" evidence="6">
    <location>
        <begin position="544"/>
        <end position="554"/>
    </location>
</feature>
<dbReference type="SUPFAM" id="SSF47676">
    <property type="entry name" value="Conserved domain common to transcription factors TFIIS, elongin A, CRSP70"/>
    <property type="match status" value="1"/>
</dbReference>
<evidence type="ECO:0000256" key="6">
    <source>
        <dbReference type="SAM" id="MobiDB-lite"/>
    </source>
</evidence>
<evidence type="ECO:0000259" key="7">
    <source>
        <dbReference type="PROSITE" id="PS50103"/>
    </source>
</evidence>
<dbReference type="PROSITE" id="PS50103">
    <property type="entry name" value="ZF_C3H1"/>
    <property type="match status" value="1"/>
</dbReference>
<feature type="compositionally biased region" description="Basic and acidic residues" evidence="6">
    <location>
        <begin position="457"/>
        <end position="473"/>
    </location>
</feature>
<feature type="compositionally biased region" description="Basic and acidic residues" evidence="6">
    <location>
        <begin position="795"/>
        <end position="822"/>
    </location>
</feature>
<dbReference type="Pfam" id="PF00642">
    <property type="entry name" value="zf-CCCH"/>
    <property type="match status" value="1"/>
</dbReference>
<dbReference type="Pfam" id="PF08711">
    <property type="entry name" value="Med26"/>
    <property type="match status" value="1"/>
</dbReference>
<keyword evidence="10" id="KW-1185">Reference proteome</keyword>
<feature type="region of interest" description="Disordered" evidence="6">
    <location>
        <begin position="242"/>
        <end position="263"/>
    </location>
</feature>
<dbReference type="Gene3D" id="1.20.930.10">
    <property type="entry name" value="Conserved domain common to transcription factors TFIIS, elongin A, CRSP70"/>
    <property type="match status" value="1"/>
</dbReference>
<evidence type="ECO:0000256" key="1">
    <source>
        <dbReference type="ARBA" id="ARBA00022723"/>
    </source>
</evidence>
<sequence>MEFSNTAWLQPPIADLQQHVATDGQRPANDEWKDPSSTSGAAAAMDLSEFGLGDLSVPSSASTSNASSTTPLYTFGQHTAYYPGPFNAVSYSTSQWNNPATQLPLSSYSSLNGATSASPSGQQQQSASSTMMIDPALTTMNGSSSSPPQQYQHTTPFLSSQSLSPQLRTQFQYQHQPQQSTFSINPPYVHTTSAHFQQSPVPRPASQQQYSQSQQQQHATLSPYVLQSNSLLSALPPSSFYGIPMPAPSPPKPATPTPEQRKAAFQTAIKPLLTPTSFTGAGAVSQLTGHIFDYGMTEVEASIRLEILTRMRDNAGNHYFRAWVENEDAMEITREWLKSAYAGKDDSQHLETIMPMLHIIDRLPMTLECLKASKLGKVIVRLVKDPPAPAIKDMASNLERKWRQLLVSSHEDSKRMDVDDDPKGKKRKADATSAKSAPALKKAAVSTSTTSTKPVAVKKEAKPVVKEVKDAKSDSSFFSAPKPKPKLPSFKKAPPPATVKKEPDPNVAQPSSFNPFEEALKSMAKSRKDSPATATPPPAPASAPPTSASTSLSTNGKPRKRVTWAPEGELERIKLIERAIYDDDPADGLLSTHNVRDLDRDEGAALHAHLFEEQVEWSEPILIQMPPEIDVRPRGTESQEKVAQEEREQGALVALYVSETQIPASPDEPPTQLTEEQTDEGVKVMLTGPDVDAIFWTAGAPAAVEPPKQSVAELVGQLAAASGVDAFTGSTSAGAPQQLDAKPFGLDTNAIQAMPGVSNLNPEQLQQLVQALSQNQSGTFQPEAPGQPAPSAEWNHGRYPPDYDRSGGGYHDEGPHDRRWPEDGGWAERGSGGGRGGHRGRGRGRGRGGEPYRNNKRRPCSFFAAGRCKYGDQCDFSHEPIY</sequence>
<keyword evidence="4" id="KW-0539">Nucleus</keyword>
<dbReference type="PROSITE" id="PS51319">
    <property type="entry name" value="TFIIS_N"/>
    <property type="match status" value="1"/>
</dbReference>
<gene>
    <name evidence="9" type="ORF">DAEQUDRAFT_720630</name>
</gene>
<feature type="compositionally biased region" description="Basic residues" evidence="6">
    <location>
        <begin position="836"/>
        <end position="846"/>
    </location>
</feature>
<dbReference type="SMART" id="SM00356">
    <property type="entry name" value="ZnF_C3H1"/>
    <property type="match status" value="1"/>
</dbReference>
<feature type="compositionally biased region" description="Low complexity" evidence="6">
    <location>
        <begin position="474"/>
        <end position="492"/>
    </location>
</feature>
<name>A0A165U6F4_9APHY</name>
<evidence type="ECO:0000313" key="9">
    <source>
        <dbReference type="EMBL" id="KZT74463.1"/>
    </source>
</evidence>
<protein>
    <recommendedName>
        <fullName evidence="11">Serine/threonine-protein phosphatase 1 regulatory subunit 10</fullName>
    </recommendedName>
</protein>
<evidence type="ECO:0000313" key="10">
    <source>
        <dbReference type="Proteomes" id="UP000076727"/>
    </source>
</evidence>
<dbReference type="Proteomes" id="UP000076727">
    <property type="component" value="Unassembled WGS sequence"/>
</dbReference>
<evidence type="ECO:0000256" key="3">
    <source>
        <dbReference type="ARBA" id="ARBA00022833"/>
    </source>
</evidence>
<evidence type="ECO:0000256" key="5">
    <source>
        <dbReference type="PROSITE-ProRule" id="PRU00723"/>
    </source>
</evidence>
<feature type="compositionally biased region" description="Low complexity" evidence="6">
    <location>
        <begin position="431"/>
        <end position="455"/>
    </location>
</feature>
<dbReference type="PANTHER" id="PTHR46557:SF1">
    <property type="entry name" value="SERINE_THREONINE-PROTEIN PHOSPHATASE 1 REGULATORY SUBUNIT 10"/>
    <property type="match status" value="1"/>
</dbReference>
<dbReference type="GO" id="GO:0008157">
    <property type="term" value="F:protein phosphatase 1 binding"/>
    <property type="evidence" value="ECO:0007669"/>
    <property type="project" value="TreeGrafter"/>
</dbReference>
<feature type="domain" description="C3H1-type" evidence="7">
    <location>
        <begin position="854"/>
        <end position="881"/>
    </location>
</feature>
<dbReference type="SUPFAM" id="SSF90229">
    <property type="entry name" value="CCCH zinc finger"/>
    <property type="match status" value="1"/>
</dbReference>
<dbReference type="GO" id="GO:0008270">
    <property type="term" value="F:zinc ion binding"/>
    <property type="evidence" value="ECO:0007669"/>
    <property type="project" value="UniProtKB-KW"/>
</dbReference>
<proteinExistence type="predicted"/>
<evidence type="ECO:0000259" key="8">
    <source>
        <dbReference type="PROSITE" id="PS51319"/>
    </source>
</evidence>
<dbReference type="GO" id="GO:0000785">
    <property type="term" value="C:chromatin"/>
    <property type="evidence" value="ECO:0007669"/>
    <property type="project" value="TreeGrafter"/>
</dbReference>
<feature type="compositionally biased region" description="Low complexity" evidence="6">
    <location>
        <begin position="154"/>
        <end position="170"/>
    </location>
</feature>
<feature type="compositionally biased region" description="Pro residues" evidence="6">
    <location>
        <begin position="245"/>
        <end position="256"/>
    </location>
</feature>
<dbReference type="AlphaFoldDB" id="A0A165U6F4"/>
<dbReference type="STRING" id="1314783.A0A165U6F4"/>
<dbReference type="Gene3D" id="4.10.1000.10">
    <property type="entry name" value="Zinc finger, CCCH-type"/>
    <property type="match status" value="1"/>
</dbReference>
<comment type="subcellular location">
    <subcellularLocation>
        <location evidence="4">Nucleus</location>
    </subcellularLocation>
</comment>
<feature type="compositionally biased region" description="Basic and acidic residues" evidence="6">
    <location>
        <begin position="410"/>
        <end position="423"/>
    </location>
</feature>
<feature type="region of interest" description="Disordered" evidence="6">
    <location>
        <begin position="19"/>
        <end position="45"/>
    </location>
</feature>
<organism evidence="9 10">
    <name type="scientific">Daedalea quercina L-15889</name>
    <dbReference type="NCBI Taxonomy" id="1314783"/>
    <lineage>
        <taxon>Eukaryota</taxon>
        <taxon>Fungi</taxon>
        <taxon>Dikarya</taxon>
        <taxon>Basidiomycota</taxon>
        <taxon>Agaricomycotina</taxon>
        <taxon>Agaricomycetes</taxon>
        <taxon>Polyporales</taxon>
        <taxon>Fomitopsis</taxon>
    </lineage>
</organism>
<dbReference type="InterPro" id="IPR035441">
    <property type="entry name" value="TFIIS/LEDGF_dom_sf"/>
</dbReference>
<keyword evidence="1 5" id="KW-0479">Metal-binding</keyword>
<dbReference type="GO" id="GO:0005634">
    <property type="term" value="C:nucleus"/>
    <property type="evidence" value="ECO:0007669"/>
    <property type="project" value="UniProtKB-SubCell"/>
</dbReference>
<feature type="region of interest" description="Disordered" evidence="6">
    <location>
        <begin position="410"/>
        <end position="568"/>
    </location>
</feature>
<reference evidence="9 10" key="1">
    <citation type="journal article" date="2016" name="Mol. Biol. Evol.">
        <title>Comparative Genomics of Early-Diverging Mushroom-Forming Fungi Provides Insights into the Origins of Lignocellulose Decay Capabilities.</title>
        <authorList>
            <person name="Nagy L.G."/>
            <person name="Riley R."/>
            <person name="Tritt A."/>
            <person name="Adam C."/>
            <person name="Daum C."/>
            <person name="Floudas D."/>
            <person name="Sun H."/>
            <person name="Yadav J.S."/>
            <person name="Pangilinan J."/>
            <person name="Larsson K.H."/>
            <person name="Matsuura K."/>
            <person name="Barry K."/>
            <person name="Labutti K."/>
            <person name="Kuo R."/>
            <person name="Ohm R.A."/>
            <person name="Bhattacharya S.S."/>
            <person name="Shirouzu T."/>
            <person name="Yoshinaga Y."/>
            <person name="Martin F.M."/>
            <person name="Grigoriev I.V."/>
            <person name="Hibbett D.S."/>
        </authorList>
    </citation>
    <scope>NUCLEOTIDE SEQUENCE [LARGE SCALE GENOMIC DNA]</scope>
    <source>
        <strain evidence="9 10">L-15889</strain>
    </source>
</reference>
<evidence type="ECO:0008006" key="11">
    <source>
        <dbReference type="Google" id="ProtNLM"/>
    </source>
</evidence>
<dbReference type="PANTHER" id="PTHR46557">
    <property type="entry name" value="SERINE/THREONINE-PROTEIN PHOSPHATASE 1 REGULATORY SUBUNIT 10-RELATED"/>
    <property type="match status" value="1"/>
</dbReference>
<dbReference type="InterPro" id="IPR017923">
    <property type="entry name" value="TFIIS_N"/>
</dbReference>
<keyword evidence="3 5" id="KW-0862">Zinc</keyword>
<evidence type="ECO:0000256" key="2">
    <source>
        <dbReference type="ARBA" id="ARBA00022771"/>
    </source>
</evidence>
<feature type="compositionally biased region" description="Pro residues" evidence="6">
    <location>
        <begin position="534"/>
        <end position="543"/>
    </location>
</feature>
<feature type="compositionally biased region" description="Basic and acidic residues" evidence="6">
    <location>
        <begin position="629"/>
        <end position="647"/>
    </location>
</feature>